<comment type="catalytic activity">
    <reaction evidence="13 14">
        <text>a di-trans,poly-cis-dolichyl beta-D-mannosyl phosphate + L-seryl-[protein] = 3-O-(alpha-D-mannosyl)-L-seryl-[protein] + a di-trans,poly-cis-dolichyl phosphate + H(+)</text>
        <dbReference type="Rhea" id="RHEA:17377"/>
        <dbReference type="Rhea" id="RHEA-COMP:9863"/>
        <dbReference type="Rhea" id="RHEA-COMP:13546"/>
        <dbReference type="Rhea" id="RHEA-COMP:19498"/>
        <dbReference type="Rhea" id="RHEA-COMP:19501"/>
        <dbReference type="ChEBI" id="CHEBI:15378"/>
        <dbReference type="ChEBI" id="CHEBI:29999"/>
        <dbReference type="ChEBI" id="CHEBI:57683"/>
        <dbReference type="ChEBI" id="CHEBI:58211"/>
        <dbReference type="ChEBI" id="CHEBI:137321"/>
        <dbReference type="EC" id="2.4.1.109"/>
    </reaction>
</comment>
<dbReference type="PANTHER" id="PTHR10050">
    <property type="entry name" value="DOLICHYL-PHOSPHATE-MANNOSE--PROTEIN MANNOSYLTRANSFERASE"/>
    <property type="match status" value="1"/>
</dbReference>
<dbReference type="CDD" id="cd23284">
    <property type="entry name" value="beta-trefoil_MIR_PMT2-like"/>
    <property type="match status" value="1"/>
</dbReference>
<keyword evidence="9 14" id="KW-0256">Endoplasmic reticulum</keyword>
<keyword evidence="7 14" id="KW-0812">Transmembrane</keyword>
<keyword evidence="5 14" id="KW-0328">Glycosyltransferase</keyword>
<dbReference type="RefSeq" id="XP_043049072.1">
    <property type="nucleotide sequence ID" value="XM_043191429.1"/>
</dbReference>
<evidence type="ECO:0000256" key="2">
    <source>
        <dbReference type="ARBA" id="ARBA00004922"/>
    </source>
</evidence>
<sequence length="757" mass="87471">MVHSIHTSQVRARHTPTDQPDIEDIIKKTSQLKIVDKKKYDWKHIVTSIVLPLMLTAVSAFIRLYKIEANPKVVWDEAHFGKFGSHYIQHSFYFDVHPPLGKLLVALLGYLCGYNGDFDFGSGQTYPDEVNYVMMRCFNCLFGILCTPLAYKTAVQSGFLTWSVMLITLLVVFEMLSLTLSKFILLDSMLLFFTVLTYYCLVNYHRLRLEDKLLKWEGIKWLLLTGFSVGCVCSVKWVGVFVTAIVGFYTIYDLVLKFYQLSSLKVGKKKYKTRELTKTAYLLHWLLRVFALIVIPIVIYMTSFFIHFTILSKTGPGDGSISTLLQANLEGNTLKHGPRDVSFGSSITLRSQGLSPNLLHSHHHNYPEGSLQQQITTYGHKDENNEFQVEFEWSKGILDTKNMSVRNGDTIRLLHSQTGCLLHSHLIPAIILSSHYEVSCYANLDNSDSKDDWIIEFQEQLESPDPDFNSEDPNVLHPISTSFRLKHKVLGCYLATTGLAYPSWGFQQGEVICKRALLTKDKSTWWNIEDHVNTQMDLPLKNFVAPKPRFWKEFIMINYAMMASNNALVPDPDKFDRLSSQWWQWPILELGLRMCSWASDDIRYFLMGNPFVTWVSTATLAIFLVLVVPIKLILWRRQVVEFDIMGAQVNKFLIGGLIPFIAWFCHYWPFIQMARVTYLHHYVPALYFAIIVMAYVMETMFYEPFKQTKYSVVYVVMYLMAYVGVIGTFWYFKDFALGMTGPTRNYHHLRLLKSWAV</sequence>
<dbReference type="Proteomes" id="UP000790833">
    <property type="component" value="Unassembled WGS sequence"/>
</dbReference>
<feature type="transmembrane region" description="Helical" evidence="14">
    <location>
        <begin position="682"/>
        <end position="701"/>
    </location>
</feature>
<dbReference type="Gene3D" id="2.80.10.50">
    <property type="match status" value="1"/>
</dbReference>
<comment type="similarity">
    <text evidence="3 14">Belongs to the glycosyltransferase 39 family.</text>
</comment>
<feature type="transmembrane region" description="Helical" evidence="14">
    <location>
        <begin position="45"/>
        <end position="65"/>
    </location>
</feature>
<dbReference type="InterPro" id="IPR016093">
    <property type="entry name" value="MIR_motif"/>
</dbReference>
<evidence type="ECO:0000256" key="14">
    <source>
        <dbReference type="RuleBase" id="RU367007"/>
    </source>
</evidence>
<evidence type="ECO:0000256" key="11">
    <source>
        <dbReference type="ARBA" id="ARBA00023136"/>
    </source>
</evidence>
<evidence type="ECO:0000313" key="17">
    <source>
        <dbReference type="Proteomes" id="UP000790833"/>
    </source>
</evidence>
<feature type="transmembrane region" description="Helical" evidence="14">
    <location>
        <begin position="652"/>
        <end position="670"/>
    </location>
</feature>
<dbReference type="OrthoDB" id="292747at2759"/>
<dbReference type="PROSITE" id="PS50919">
    <property type="entry name" value="MIR"/>
    <property type="match status" value="3"/>
</dbReference>
<evidence type="ECO:0000256" key="10">
    <source>
        <dbReference type="ARBA" id="ARBA00022989"/>
    </source>
</evidence>
<dbReference type="GO" id="GO:0004169">
    <property type="term" value="F:dolichyl-phosphate-mannose-protein mannosyltransferase activity"/>
    <property type="evidence" value="ECO:0007669"/>
    <property type="project" value="UniProtKB-UniRule"/>
</dbReference>
<evidence type="ECO:0000256" key="6">
    <source>
        <dbReference type="ARBA" id="ARBA00022679"/>
    </source>
</evidence>
<evidence type="ECO:0000256" key="13">
    <source>
        <dbReference type="ARBA" id="ARBA00045102"/>
    </source>
</evidence>
<keyword evidence="6 14" id="KW-0808">Transferase</keyword>
<dbReference type="Pfam" id="PF02815">
    <property type="entry name" value="MIR"/>
    <property type="match status" value="1"/>
</dbReference>
<keyword evidence="17" id="KW-1185">Reference proteome</keyword>
<keyword evidence="8" id="KW-0677">Repeat</keyword>
<proteinExistence type="inferred from homology"/>
<protein>
    <recommendedName>
        <fullName evidence="4 14">Dolichyl-phosphate-mannose--protein mannosyltransferase</fullName>
        <ecNumber evidence="4 14">2.4.1.109</ecNumber>
    </recommendedName>
</protein>
<evidence type="ECO:0000259" key="15">
    <source>
        <dbReference type="PROSITE" id="PS50919"/>
    </source>
</evidence>
<dbReference type="PANTHER" id="PTHR10050:SF52">
    <property type="entry name" value="DOLICHYL-PHOSPHATE-MANNOSE--PROTEIN MANNOSYLTRANSFERASE 6"/>
    <property type="match status" value="1"/>
</dbReference>
<comment type="function">
    <text evidence="14">Transfers mannose from Dol-P-mannose to Ser or Thr residues on proteins.</text>
</comment>
<dbReference type="SUPFAM" id="SSF82109">
    <property type="entry name" value="MIR domain"/>
    <property type="match status" value="1"/>
</dbReference>
<keyword evidence="11 14" id="KW-0472">Membrane</keyword>
<feature type="transmembrane region" description="Helical" evidence="14">
    <location>
        <begin position="183"/>
        <end position="201"/>
    </location>
</feature>
<comment type="catalytic activity">
    <reaction evidence="12 14">
        <text>a di-trans,poly-cis-dolichyl beta-D-mannosyl phosphate + L-threonyl-[protein] = 3-O-(alpha-D-mannosyl)-L-threonyl-[protein] + a di-trans,poly-cis-dolichyl phosphate + H(+)</text>
        <dbReference type="Rhea" id="RHEA:53396"/>
        <dbReference type="Rhea" id="RHEA-COMP:11060"/>
        <dbReference type="Rhea" id="RHEA-COMP:13547"/>
        <dbReference type="Rhea" id="RHEA-COMP:19498"/>
        <dbReference type="Rhea" id="RHEA-COMP:19501"/>
        <dbReference type="ChEBI" id="CHEBI:15378"/>
        <dbReference type="ChEBI" id="CHEBI:30013"/>
        <dbReference type="ChEBI" id="CHEBI:57683"/>
        <dbReference type="ChEBI" id="CHEBI:58211"/>
        <dbReference type="ChEBI" id="CHEBI:137323"/>
        <dbReference type="EC" id="2.4.1.109"/>
    </reaction>
</comment>
<keyword evidence="10 14" id="KW-1133">Transmembrane helix</keyword>
<feature type="transmembrane region" description="Helical" evidence="14">
    <location>
        <begin position="285"/>
        <end position="306"/>
    </location>
</feature>
<evidence type="ECO:0000256" key="9">
    <source>
        <dbReference type="ARBA" id="ARBA00022824"/>
    </source>
</evidence>
<feature type="transmembrane region" description="Helical" evidence="14">
    <location>
        <begin position="713"/>
        <end position="732"/>
    </location>
</feature>
<name>A0A9P7V968_9ASCO</name>
<dbReference type="GO" id="GO:0005789">
    <property type="term" value="C:endoplasmic reticulum membrane"/>
    <property type="evidence" value="ECO:0007669"/>
    <property type="project" value="UniProtKB-SubCell"/>
</dbReference>
<feature type="domain" description="MIR" evidence="15">
    <location>
        <begin position="473"/>
        <end position="531"/>
    </location>
</feature>
<comment type="caution">
    <text evidence="16">The sequence shown here is derived from an EMBL/GenBank/DDBJ whole genome shotgun (WGS) entry which is preliminary data.</text>
</comment>
<evidence type="ECO:0000256" key="3">
    <source>
        <dbReference type="ARBA" id="ARBA00007222"/>
    </source>
</evidence>
<dbReference type="EMBL" id="JAHMUF010000011">
    <property type="protein sequence ID" value="KAG7193524.1"/>
    <property type="molecule type" value="Genomic_DNA"/>
</dbReference>
<organism evidence="16 17">
    <name type="scientific">Scheffersomyces spartinae</name>
    <dbReference type="NCBI Taxonomy" id="45513"/>
    <lineage>
        <taxon>Eukaryota</taxon>
        <taxon>Fungi</taxon>
        <taxon>Dikarya</taxon>
        <taxon>Ascomycota</taxon>
        <taxon>Saccharomycotina</taxon>
        <taxon>Pichiomycetes</taxon>
        <taxon>Debaryomycetaceae</taxon>
        <taxon>Scheffersomyces</taxon>
    </lineage>
</organism>
<feature type="transmembrane region" description="Helical" evidence="14">
    <location>
        <begin position="221"/>
        <end position="252"/>
    </location>
</feature>
<dbReference type="EC" id="2.4.1.109" evidence="4 14"/>
<dbReference type="Pfam" id="PF16192">
    <property type="entry name" value="PMT_4TMC"/>
    <property type="match status" value="1"/>
</dbReference>
<dbReference type="Pfam" id="PF02366">
    <property type="entry name" value="PMT"/>
    <property type="match status" value="1"/>
</dbReference>
<feature type="transmembrane region" description="Helical" evidence="14">
    <location>
        <begin position="133"/>
        <end position="151"/>
    </location>
</feature>
<feature type="domain" description="MIR" evidence="15">
    <location>
        <begin position="338"/>
        <end position="392"/>
    </location>
</feature>
<gene>
    <name evidence="16" type="ORF">KQ657_000592</name>
</gene>
<dbReference type="AlphaFoldDB" id="A0A9P7V968"/>
<dbReference type="InterPro" id="IPR027005">
    <property type="entry name" value="PMT-like"/>
</dbReference>
<evidence type="ECO:0000256" key="12">
    <source>
        <dbReference type="ARBA" id="ARBA00045085"/>
    </source>
</evidence>
<comment type="pathway">
    <text evidence="2 14">Protein modification; protein glycosylation.</text>
</comment>
<feature type="transmembrane region" description="Helical" evidence="14">
    <location>
        <begin position="611"/>
        <end position="632"/>
    </location>
</feature>
<comment type="subcellular location">
    <subcellularLocation>
        <location evidence="1 14">Endoplasmic reticulum membrane</location>
        <topology evidence="1 14">Multi-pass membrane protein</topology>
    </subcellularLocation>
</comment>
<evidence type="ECO:0000256" key="1">
    <source>
        <dbReference type="ARBA" id="ARBA00004477"/>
    </source>
</evidence>
<reference evidence="16" key="1">
    <citation type="submission" date="2021-03" db="EMBL/GenBank/DDBJ databases">
        <authorList>
            <person name="Palmer J.M."/>
        </authorList>
    </citation>
    <scope>NUCLEOTIDE SEQUENCE</scope>
    <source>
        <strain evidence="16">ARV_011</strain>
    </source>
</reference>
<evidence type="ECO:0000256" key="4">
    <source>
        <dbReference type="ARBA" id="ARBA00012839"/>
    </source>
</evidence>
<accession>A0A9P7V968</accession>
<feature type="transmembrane region" description="Helical" evidence="14">
    <location>
        <begin position="158"/>
        <end position="177"/>
    </location>
</feature>
<evidence type="ECO:0000313" key="16">
    <source>
        <dbReference type="EMBL" id="KAG7193524.1"/>
    </source>
</evidence>
<dbReference type="InterPro" id="IPR003342">
    <property type="entry name" value="ArnT-like_N"/>
</dbReference>
<evidence type="ECO:0000256" key="7">
    <source>
        <dbReference type="ARBA" id="ARBA00022692"/>
    </source>
</evidence>
<dbReference type="SMART" id="SM00472">
    <property type="entry name" value="MIR"/>
    <property type="match status" value="3"/>
</dbReference>
<dbReference type="GeneID" id="66113966"/>
<feature type="domain" description="MIR" evidence="15">
    <location>
        <begin position="402"/>
        <end position="458"/>
    </location>
</feature>
<dbReference type="InterPro" id="IPR032421">
    <property type="entry name" value="PMT_4TMC"/>
</dbReference>
<dbReference type="InterPro" id="IPR036300">
    <property type="entry name" value="MIR_dom_sf"/>
</dbReference>
<evidence type="ECO:0000256" key="5">
    <source>
        <dbReference type="ARBA" id="ARBA00022676"/>
    </source>
</evidence>
<evidence type="ECO:0000256" key="8">
    <source>
        <dbReference type="ARBA" id="ARBA00022737"/>
    </source>
</evidence>